<keyword evidence="3" id="KW-1185">Reference proteome</keyword>
<sequence>MQKSVLLFLFFFQFIFGHNPTNDSLKINQLQTHFWKKNKPKNPLSNVAPILTATGNQIYCPQTQTKIVTDFNIVDPDDTGIDAIYIQISSGYVNGQDVLTLTGIHPNITSSWNQASGKLTVTGITSQPTYAEIIAAVKDIVFQNNTTNPSGTRTFSITVGQANYLPSTDHYYQYVPNVGITWSNAKIAAENSTYYGLQGYLATIASADEAQLSGEQAAGAGWIGGSDEQIEGIWRWMTGPEIGTIFWNGGINGFTSSYAKWNNGEPNNAGDEDYAHITAPGVGIPGSWNDLSNTGEASGNYQPKGYIVEYGGMPGDPVLNISTSTTIIIPVINPVSSYGICDSGSVTLNATATDGTISWYDTQTGGSPITTGNSFTTPILNTTTTYYLDAFPVGCTTFNRTPITVTVFERPILNINATTPLCEGNSIALNANTSIGVVKWYDDIASTTPIFTGNPFTTPVLNASTTYYVESDNNNCISNPRTTVDITVNQNPPAVSDVEITICENDEITLTAGINGMDYEWSTGELSQSILASTEATFSVKITNSFGCSINQNFIVNVNESPTISNVTISNNFATIETNPGDFEYSIDGINYQSSNTFYLPTGGIYIAFVNDKNNCGFDDFPFSHIVYPSVFTPNGDGYNDYWTIKGMSFYNNPKISIFDRYGKLITILNSQNPLWDGTFNGALLQSDDYWFSAIIDATLPEKKGHFSLKR</sequence>
<dbReference type="CDD" id="cd03603">
    <property type="entry name" value="CLECT_VCBS"/>
    <property type="match status" value="1"/>
</dbReference>
<dbReference type="InterPro" id="IPR044023">
    <property type="entry name" value="Ig_7"/>
</dbReference>
<dbReference type="SUPFAM" id="SSF56436">
    <property type="entry name" value="C-type lectin-like"/>
    <property type="match status" value="1"/>
</dbReference>
<feature type="domain" description="C-type lectin" evidence="1">
    <location>
        <begin position="167"/>
        <end position="290"/>
    </location>
</feature>
<dbReference type="InterPro" id="IPR001304">
    <property type="entry name" value="C-type_lectin-like"/>
</dbReference>
<dbReference type="InterPro" id="IPR026341">
    <property type="entry name" value="T9SS_type_B"/>
</dbReference>
<accession>A0A4R6Q7S3</accession>
<gene>
    <name evidence="2" type="ORF">BC748_2177</name>
</gene>
<dbReference type="InterPro" id="IPR016187">
    <property type="entry name" value="CTDL_fold"/>
</dbReference>
<evidence type="ECO:0000259" key="1">
    <source>
        <dbReference type="PROSITE" id="PS50041"/>
    </source>
</evidence>
<dbReference type="NCBIfam" id="TIGR04131">
    <property type="entry name" value="Bac_Flav_CTERM"/>
    <property type="match status" value="1"/>
</dbReference>
<dbReference type="InterPro" id="IPR016186">
    <property type="entry name" value="C-type_lectin-like/link_sf"/>
</dbReference>
<dbReference type="RefSeq" id="WP_133533427.1">
    <property type="nucleotide sequence ID" value="NZ_SNXR01000015.1"/>
</dbReference>
<dbReference type="EMBL" id="SNXR01000015">
    <property type="protein sequence ID" value="TDP58150.1"/>
    <property type="molecule type" value="Genomic_DNA"/>
</dbReference>
<comment type="caution">
    <text evidence="2">The sequence shown here is derived from an EMBL/GenBank/DDBJ whole genome shotgun (WGS) entry which is preliminary data.</text>
</comment>
<dbReference type="Gene3D" id="3.10.100.10">
    <property type="entry name" value="Mannose-Binding Protein A, subunit A"/>
    <property type="match status" value="1"/>
</dbReference>
<dbReference type="AlphaFoldDB" id="A0A4R6Q7S3"/>
<dbReference type="OrthoDB" id="9765926at2"/>
<evidence type="ECO:0000313" key="3">
    <source>
        <dbReference type="Proteomes" id="UP000295260"/>
    </source>
</evidence>
<dbReference type="Pfam" id="PF19081">
    <property type="entry name" value="Ig_7"/>
    <property type="match status" value="2"/>
</dbReference>
<dbReference type="Pfam" id="PF13585">
    <property type="entry name" value="CHU_C"/>
    <property type="match status" value="1"/>
</dbReference>
<reference evidence="2 3" key="1">
    <citation type="submission" date="2019-03" db="EMBL/GenBank/DDBJ databases">
        <title>Genomic Encyclopedia of Archaeal and Bacterial Type Strains, Phase II (KMG-II): from individual species to whole genera.</title>
        <authorList>
            <person name="Goeker M."/>
        </authorList>
    </citation>
    <scope>NUCLEOTIDE SEQUENCE [LARGE SCALE GENOMIC DNA]</scope>
    <source>
        <strain evidence="2 3">DSM 25687</strain>
    </source>
</reference>
<name>A0A4R6Q7S3_9FLAO</name>
<dbReference type="PROSITE" id="PS50041">
    <property type="entry name" value="C_TYPE_LECTIN_2"/>
    <property type="match status" value="1"/>
</dbReference>
<protein>
    <submittedName>
        <fullName evidence="2">Gliding motility-associated-like protein</fullName>
    </submittedName>
</protein>
<proteinExistence type="predicted"/>
<evidence type="ECO:0000313" key="2">
    <source>
        <dbReference type="EMBL" id="TDP58150.1"/>
    </source>
</evidence>
<dbReference type="InterPro" id="IPR034007">
    <property type="entry name" value="CTLD_bac"/>
</dbReference>
<organism evidence="2 3">
    <name type="scientific">Flavobacterium dankookense</name>
    <dbReference type="NCBI Taxonomy" id="706186"/>
    <lineage>
        <taxon>Bacteria</taxon>
        <taxon>Pseudomonadati</taxon>
        <taxon>Bacteroidota</taxon>
        <taxon>Flavobacteriia</taxon>
        <taxon>Flavobacteriales</taxon>
        <taxon>Flavobacteriaceae</taxon>
        <taxon>Flavobacterium</taxon>
    </lineage>
</organism>
<dbReference type="Proteomes" id="UP000295260">
    <property type="component" value="Unassembled WGS sequence"/>
</dbReference>